<keyword evidence="2" id="KW-0175">Coiled coil</keyword>
<proteinExistence type="predicted"/>
<evidence type="ECO:0000256" key="2">
    <source>
        <dbReference type="SAM" id="Coils"/>
    </source>
</evidence>
<dbReference type="PROSITE" id="PS50194">
    <property type="entry name" value="FILAMIN_REPEAT"/>
    <property type="match status" value="1"/>
</dbReference>
<feature type="coiled-coil region" evidence="2">
    <location>
        <begin position="315"/>
        <end position="345"/>
    </location>
</feature>
<dbReference type="KEGG" id="beq:BEWA_046610"/>
<dbReference type="eggNOG" id="ENOG502TN0H">
    <property type="taxonomic scope" value="Eukaryota"/>
</dbReference>
<comment type="caution">
    <text evidence="3">The sequence shown here is derived from an EMBL/GenBank/DDBJ whole genome shotgun (WGS) entry which is preliminary data.</text>
</comment>
<dbReference type="AlphaFoldDB" id="L1L9U2"/>
<dbReference type="OrthoDB" id="342730at2759"/>
<dbReference type="RefSeq" id="XP_004831649.1">
    <property type="nucleotide sequence ID" value="XM_004831592.1"/>
</dbReference>
<keyword evidence="4" id="KW-1185">Reference proteome</keyword>
<accession>L1L9U2</accession>
<dbReference type="InterPro" id="IPR017868">
    <property type="entry name" value="Filamin/ABP280_repeat-like"/>
</dbReference>
<feature type="repeat" description="Filamin" evidence="1">
    <location>
        <begin position="17"/>
        <end position="127"/>
    </location>
</feature>
<evidence type="ECO:0000313" key="3">
    <source>
        <dbReference type="EMBL" id="EKX72197.1"/>
    </source>
</evidence>
<organism evidence="3 4">
    <name type="scientific">Theileria equi strain WA</name>
    <dbReference type="NCBI Taxonomy" id="1537102"/>
    <lineage>
        <taxon>Eukaryota</taxon>
        <taxon>Sar</taxon>
        <taxon>Alveolata</taxon>
        <taxon>Apicomplexa</taxon>
        <taxon>Aconoidasida</taxon>
        <taxon>Piroplasmida</taxon>
        <taxon>Theileriidae</taxon>
        <taxon>Theileria</taxon>
    </lineage>
</organism>
<name>L1L9U2_THEEQ</name>
<dbReference type="SUPFAM" id="SSF81296">
    <property type="entry name" value="E set domains"/>
    <property type="match status" value="1"/>
</dbReference>
<dbReference type="STRING" id="1537102.L1L9U2"/>
<dbReference type="Pfam" id="PF00630">
    <property type="entry name" value="Filamin"/>
    <property type="match status" value="1"/>
</dbReference>
<dbReference type="EMBL" id="ACOU01000007">
    <property type="protein sequence ID" value="EKX72197.1"/>
    <property type="molecule type" value="Genomic_DNA"/>
</dbReference>
<protein>
    <submittedName>
        <fullName evidence="3">Uncharacterized protein</fullName>
    </submittedName>
</protein>
<dbReference type="VEuPathDB" id="PiroplasmaDB:BEWA_046610"/>
<sequence>MYDVEAACVVNGRFEEAFSFSPQDCKFRGNAFRGGKAGQLLEGIIELYDAQGFRINESCGSLLASLTLRKNVFEEQEDLISEKVYLRERQDGTIEVVYIAKITGTWTLSITSQDFEHIRGSPFEITITEGDASPYCCTLQAVEQNGYISNFQEFVLETKDGFGNPHTRGKTGYVIKCIGGSKLVSVQDLNNGKYRILCLTDPNSHFSQLRVTLIGKDVVNSPYSLVKGGNARLADASGRCTGAHQEVFRTLKMCKEAHEKNLRIRQECNVMENEFERMKHEAFTSYNASRLQVVHSIPAIISINDVSVEEQKEKRNGLIARHQKVLEDVQELKKEMEEVDKMREELFGFLGEKYTNAEDTLSKAMEEYKRALGGVIKEVSETRSLQKFRRDLQSGSANAYKKLEAQRDISEALHILQNHVEREKSQPTNHVNLSAIPVKLLGQKRPTIPDKPKTLAFCLLEGRYRPKNNKT</sequence>
<dbReference type="GeneID" id="15804099"/>
<dbReference type="InterPro" id="IPR014756">
    <property type="entry name" value="Ig_E-set"/>
</dbReference>
<dbReference type="Gene3D" id="2.60.40.10">
    <property type="entry name" value="Immunoglobulins"/>
    <property type="match status" value="2"/>
</dbReference>
<reference evidence="3 4" key="1">
    <citation type="journal article" date="2012" name="BMC Genomics">
        <title>Comparative genomic analysis and phylogenetic position of Theileria equi.</title>
        <authorList>
            <person name="Kappmeyer L.S."/>
            <person name="Thiagarajan M."/>
            <person name="Herndon D.R."/>
            <person name="Ramsay J.D."/>
            <person name="Caler E."/>
            <person name="Djikeng A."/>
            <person name="Gillespie J.J."/>
            <person name="Lau A.O."/>
            <person name="Roalson E.H."/>
            <person name="Silva J.C."/>
            <person name="Silva M.G."/>
            <person name="Suarez C.E."/>
            <person name="Ueti M.W."/>
            <person name="Nene V.M."/>
            <person name="Mealey R.H."/>
            <person name="Knowles D.P."/>
            <person name="Brayton K.A."/>
        </authorList>
    </citation>
    <scope>NUCLEOTIDE SEQUENCE [LARGE SCALE GENOMIC DNA]</scope>
    <source>
        <strain evidence="3 4">WA</strain>
    </source>
</reference>
<evidence type="ECO:0000313" key="4">
    <source>
        <dbReference type="Proteomes" id="UP000031512"/>
    </source>
</evidence>
<evidence type="ECO:0000256" key="1">
    <source>
        <dbReference type="PROSITE-ProRule" id="PRU00087"/>
    </source>
</evidence>
<dbReference type="Proteomes" id="UP000031512">
    <property type="component" value="Unassembled WGS sequence"/>
</dbReference>
<dbReference type="InterPro" id="IPR013783">
    <property type="entry name" value="Ig-like_fold"/>
</dbReference>
<gene>
    <name evidence="3" type="ORF">BEWA_046610</name>
</gene>
<feature type="coiled-coil region" evidence="2">
    <location>
        <begin position="254"/>
        <end position="281"/>
    </location>
</feature>